<dbReference type="EMBL" id="CVRI01000006">
    <property type="protein sequence ID" value="CRK88397.1"/>
    <property type="molecule type" value="Genomic_DNA"/>
</dbReference>
<organism evidence="2 3">
    <name type="scientific">Clunio marinus</name>
    <dbReference type="NCBI Taxonomy" id="568069"/>
    <lineage>
        <taxon>Eukaryota</taxon>
        <taxon>Metazoa</taxon>
        <taxon>Ecdysozoa</taxon>
        <taxon>Arthropoda</taxon>
        <taxon>Hexapoda</taxon>
        <taxon>Insecta</taxon>
        <taxon>Pterygota</taxon>
        <taxon>Neoptera</taxon>
        <taxon>Endopterygota</taxon>
        <taxon>Diptera</taxon>
        <taxon>Nematocera</taxon>
        <taxon>Chironomoidea</taxon>
        <taxon>Chironomidae</taxon>
        <taxon>Clunio</taxon>
    </lineage>
</organism>
<keyword evidence="3" id="KW-1185">Reference proteome</keyword>
<evidence type="ECO:0000313" key="3">
    <source>
        <dbReference type="Proteomes" id="UP000183832"/>
    </source>
</evidence>
<proteinExistence type="predicted"/>
<keyword evidence="1" id="KW-0812">Transmembrane</keyword>
<protein>
    <submittedName>
        <fullName evidence="2">CLUMA_CG002174, isoform A</fullName>
    </submittedName>
</protein>
<accession>A0A1J1HK43</accession>
<gene>
    <name evidence="2" type="ORF">CLUMA_CG002174</name>
</gene>
<name>A0A1J1HK43_9DIPT</name>
<dbReference type="AlphaFoldDB" id="A0A1J1HK43"/>
<keyword evidence="1" id="KW-1133">Transmembrane helix</keyword>
<reference evidence="2 3" key="1">
    <citation type="submission" date="2015-04" db="EMBL/GenBank/DDBJ databases">
        <authorList>
            <person name="Syromyatnikov M.Y."/>
            <person name="Popov V.N."/>
        </authorList>
    </citation>
    <scope>NUCLEOTIDE SEQUENCE [LARGE SCALE GENOMIC DNA]</scope>
</reference>
<sequence>MEKMTLHLKRKTFSQLKGFSSALRCALENVFFLIPTFIYAFCSYIKILRRLFSYDDVIFHFDFRDIFIPKPTLL</sequence>
<keyword evidence="1" id="KW-0472">Membrane</keyword>
<evidence type="ECO:0000313" key="2">
    <source>
        <dbReference type="EMBL" id="CRK88397.1"/>
    </source>
</evidence>
<feature type="transmembrane region" description="Helical" evidence="1">
    <location>
        <begin position="21"/>
        <end position="41"/>
    </location>
</feature>
<dbReference type="Proteomes" id="UP000183832">
    <property type="component" value="Unassembled WGS sequence"/>
</dbReference>
<evidence type="ECO:0000256" key="1">
    <source>
        <dbReference type="SAM" id="Phobius"/>
    </source>
</evidence>